<dbReference type="Gene3D" id="1.10.8.10">
    <property type="entry name" value="DNA helicase RuvA subunit, C-terminal domain"/>
    <property type="match status" value="1"/>
</dbReference>
<proteinExistence type="inferred from homology"/>
<keyword evidence="5" id="KW-0963">Cytoplasm</keyword>
<dbReference type="InterPro" id="IPR001816">
    <property type="entry name" value="Transl_elong_EFTs/EF1B"/>
</dbReference>
<evidence type="ECO:0000256" key="4">
    <source>
        <dbReference type="ARBA" id="ARBA00022917"/>
    </source>
</evidence>
<comment type="caution">
    <text evidence="7">The sequence shown here is derived from an EMBL/GenBank/DDBJ whole genome shotgun (WGS) entry which is preliminary data.</text>
</comment>
<feature type="domain" description="Translation elongation factor EFTs/EF1B dimerisation" evidence="6">
    <location>
        <begin position="80"/>
        <end position="156"/>
    </location>
</feature>
<evidence type="ECO:0000256" key="1">
    <source>
        <dbReference type="ARBA" id="ARBA00005532"/>
    </source>
</evidence>
<dbReference type="GO" id="GO:0003746">
    <property type="term" value="F:translation elongation factor activity"/>
    <property type="evidence" value="ECO:0007669"/>
    <property type="project" value="UniProtKB-UniRule"/>
</dbReference>
<dbReference type="EMBL" id="MGGW01000002">
    <property type="protein sequence ID" value="OGM55515.1"/>
    <property type="molecule type" value="Genomic_DNA"/>
</dbReference>
<dbReference type="GO" id="GO:0005737">
    <property type="term" value="C:cytoplasm"/>
    <property type="evidence" value="ECO:0007669"/>
    <property type="project" value="UniProtKB-SubCell"/>
</dbReference>
<feature type="region of interest" description="Involved in Mg(2+) ion dislocation from EF-Tu" evidence="5">
    <location>
        <begin position="87"/>
        <end position="90"/>
    </location>
</feature>
<comment type="similarity">
    <text evidence="1 5">Belongs to the EF-Ts family.</text>
</comment>
<dbReference type="InterPro" id="IPR009060">
    <property type="entry name" value="UBA-like_sf"/>
</dbReference>
<keyword evidence="4 5" id="KW-0648">Protein biosynthesis</keyword>
<dbReference type="SUPFAM" id="SSF54713">
    <property type="entry name" value="Elongation factor Ts (EF-Ts), dimerisation domain"/>
    <property type="match status" value="1"/>
</dbReference>
<gene>
    <name evidence="5" type="primary">tsf</name>
    <name evidence="7" type="ORF">A3E44_01170</name>
</gene>
<evidence type="ECO:0000256" key="2">
    <source>
        <dbReference type="ARBA" id="ARBA00016956"/>
    </source>
</evidence>
<organism evidence="7 8">
    <name type="scientific">Candidatus Woesebacteria bacterium RIFCSPHIGHO2_12_FULL_41_24</name>
    <dbReference type="NCBI Taxonomy" id="1802510"/>
    <lineage>
        <taxon>Bacteria</taxon>
        <taxon>Candidatus Woeseibacteriota</taxon>
    </lineage>
</organism>
<reference evidence="7 8" key="1">
    <citation type="journal article" date="2016" name="Nat. Commun.">
        <title>Thousands of microbial genomes shed light on interconnected biogeochemical processes in an aquifer system.</title>
        <authorList>
            <person name="Anantharaman K."/>
            <person name="Brown C.T."/>
            <person name="Hug L.A."/>
            <person name="Sharon I."/>
            <person name="Castelle C.J."/>
            <person name="Probst A.J."/>
            <person name="Thomas B.C."/>
            <person name="Singh A."/>
            <person name="Wilkins M.J."/>
            <person name="Karaoz U."/>
            <person name="Brodie E.L."/>
            <person name="Williams K.H."/>
            <person name="Hubbard S.S."/>
            <person name="Banfield J.F."/>
        </authorList>
    </citation>
    <scope>NUCLEOTIDE SEQUENCE [LARGE SCALE GENOMIC DNA]</scope>
</reference>
<sequence>MKKISVDTIKKLRDESGAPVIRVKKVLEEFADLPAQAGEQRALALLKKEGFEKAIRREGRATGAGVISTYSHHSGKIVSAVELLCETDFVARNDLFSQLGKNLAMQVASMKPADTKRLLEQDFIKDSAKKVQDLVKEVIAKTGENVRVGRIFRMELGEK</sequence>
<comment type="subcellular location">
    <subcellularLocation>
        <location evidence="5">Cytoplasm</location>
    </subcellularLocation>
</comment>
<evidence type="ECO:0000313" key="8">
    <source>
        <dbReference type="Proteomes" id="UP000178603"/>
    </source>
</evidence>
<dbReference type="AlphaFoldDB" id="A0A1F8AW97"/>
<dbReference type="Gene3D" id="3.30.479.20">
    <property type="entry name" value="Elongation factor Ts, dimerisation domain"/>
    <property type="match status" value="1"/>
</dbReference>
<evidence type="ECO:0000259" key="6">
    <source>
        <dbReference type="Pfam" id="PF00889"/>
    </source>
</evidence>
<dbReference type="PANTHER" id="PTHR11741">
    <property type="entry name" value="ELONGATION FACTOR TS"/>
    <property type="match status" value="1"/>
</dbReference>
<dbReference type="Proteomes" id="UP000178603">
    <property type="component" value="Unassembled WGS sequence"/>
</dbReference>
<accession>A0A1F8AW97</accession>
<comment type="function">
    <text evidence="5">Associates with the EF-Tu.GDP complex and induces the exchange of GDP to GTP. It remains bound to the aminoacyl-tRNA.EF-Tu.GTP complex up to the GTP hydrolysis stage on the ribosome.</text>
</comment>
<dbReference type="InterPro" id="IPR014039">
    <property type="entry name" value="Transl_elong_EFTs/EF1B_dimer"/>
</dbReference>
<keyword evidence="3 5" id="KW-0251">Elongation factor</keyword>
<dbReference type="SUPFAM" id="SSF46934">
    <property type="entry name" value="UBA-like"/>
    <property type="match status" value="1"/>
</dbReference>
<evidence type="ECO:0000256" key="5">
    <source>
        <dbReference type="HAMAP-Rule" id="MF_00050"/>
    </source>
</evidence>
<dbReference type="Pfam" id="PF00889">
    <property type="entry name" value="EF_TS"/>
    <property type="match status" value="1"/>
</dbReference>
<dbReference type="PANTHER" id="PTHR11741:SF0">
    <property type="entry name" value="ELONGATION FACTOR TS, MITOCHONDRIAL"/>
    <property type="match status" value="1"/>
</dbReference>
<protein>
    <recommendedName>
        <fullName evidence="2 5">Elongation factor Ts</fullName>
        <shortName evidence="5">EF-Ts</shortName>
    </recommendedName>
</protein>
<evidence type="ECO:0000313" key="7">
    <source>
        <dbReference type="EMBL" id="OGM55515.1"/>
    </source>
</evidence>
<name>A0A1F8AW97_9BACT</name>
<evidence type="ECO:0000256" key="3">
    <source>
        <dbReference type="ARBA" id="ARBA00022768"/>
    </source>
</evidence>
<dbReference type="HAMAP" id="MF_00050">
    <property type="entry name" value="EF_Ts"/>
    <property type="match status" value="1"/>
</dbReference>
<dbReference type="InterPro" id="IPR036402">
    <property type="entry name" value="EF-Ts_dimer_sf"/>
</dbReference>